<keyword evidence="1" id="KW-0812">Transmembrane</keyword>
<accession>A0A4D7AWS7</accession>
<dbReference type="AlphaFoldDB" id="A0A4D7AWS7"/>
<dbReference type="OrthoDB" id="7861975at2"/>
<gene>
    <name evidence="3" type="ORF">E8M01_16120</name>
</gene>
<name>A0A4D7AWS7_9HYPH</name>
<proteinExistence type="predicted"/>
<feature type="domain" description="YjiS-like" evidence="2">
    <location>
        <begin position="98"/>
        <end position="132"/>
    </location>
</feature>
<dbReference type="InterPro" id="IPR009506">
    <property type="entry name" value="YjiS-like"/>
</dbReference>
<keyword evidence="1" id="KW-0472">Membrane</keyword>
<reference evidence="3 4" key="1">
    <citation type="submission" date="2019-04" db="EMBL/GenBank/DDBJ databases">
        <title>Phreatobacter aquaticus sp. nov.</title>
        <authorList>
            <person name="Choi A."/>
        </authorList>
    </citation>
    <scope>NUCLEOTIDE SEQUENCE [LARGE SCALE GENOMIC DNA]</scope>
    <source>
        <strain evidence="3 4">KCTC 52518</strain>
    </source>
</reference>
<keyword evidence="4" id="KW-1185">Reference proteome</keyword>
<sequence>MIDVEKNGHGVPKRFASTSLMRDIKNIRFNDQSQCAIVCPSESVHSHGRFPAARATRHERQVLLVRMMSERRHLMAMITATLASAFFSVVGVARRQVQVINSWRQARQDYAALCEMDDKTLADLGLSRGDLRDATAAGYFGDPTVIVATRAAERGHGRRPQVVAVTGPSIVPDVVSHLPRVATCN</sequence>
<organism evidence="3 4">
    <name type="scientific">Phreatobacter stygius</name>
    <dbReference type="NCBI Taxonomy" id="1940610"/>
    <lineage>
        <taxon>Bacteria</taxon>
        <taxon>Pseudomonadati</taxon>
        <taxon>Pseudomonadota</taxon>
        <taxon>Alphaproteobacteria</taxon>
        <taxon>Hyphomicrobiales</taxon>
        <taxon>Phreatobacteraceae</taxon>
        <taxon>Phreatobacter</taxon>
    </lineage>
</organism>
<protein>
    <submittedName>
        <fullName evidence="3">DUF1127 domain-containing protein</fullName>
    </submittedName>
</protein>
<evidence type="ECO:0000256" key="1">
    <source>
        <dbReference type="SAM" id="Phobius"/>
    </source>
</evidence>
<evidence type="ECO:0000259" key="2">
    <source>
        <dbReference type="Pfam" id="PF06568"/>
    </source>
</evidence>
<feature type="transmembrane region" description="Helical" evidence="1">
    <location>
        <begin position="74"/>
        <end position="93"/>
    </location>
</feature>
<dbReference type="EMBL" id="CP039690">
    <property type="protein sequence ID" value="QCI65599.1"/>
    <property type="molecule type" value="Genomic_DNA"/>
</dbReference>
<dbReference type="KEGG" id="pstg:E8M01_16120"/>
<dbReference type="Pfam" id="PF06568">
    <property type="entry name" value="YjiS-like"/>
    <property type="match status" value="1"/>
</dbReference>
<evidence type="ECO:0000313" key="3">
    <source>
        <dbReference type="EMBL" id="QCI65599.1"/>
    </source>
</evidence>
<keyword evidence="1" id="KW-1133">Transmembrane helix</keyword>
<dbReference type="Proteomes" id="UP000298781">
    <property type="component" value="Chromosome"/>
</dbReference>
<evidence type="ECO:0000313" key="4">
    <source>
        <dbReference type="Proteomes" id="UP000298781"/>
    </source>
</evidence>